<protein>
    <recommendedName>
        <fullName evidence="3">Sulfotransferase domain-containing protein</fullName>
    </recommendedName>
</protein>
<keyword evidence="5" id="KW-1185">Reference proteome</keyword>
<evidence type="ECO:0000256" key="2">
    <source>
        <dbReference type="ARBA" id="ARBA00023180"/>
    </source>
</evidence>
<dbReference type="SUPFAM" id="SSF52540">
    <property type="entry name" value="P-loop containing nucleoside triphosphate hydrolases"/>
    <property type="match status" value="1"/>
</dbReference>
<proteinExistence type="predicted"/>
<comment type="caution">
    <text evidence="4">The sequence shown here is derived from an EMBL/GenBank/DDBJ whole genome shotgun (WGS) entry which is preliminary data.</text>
</comment>
<evidence type="ECO:0000313" key="4">
    <source>
        <dbReference type="EMBL" id="PIL21982.1"/>
    </source>
</evidence>
<dbReference type="InterPro" id="IPR037359">
    <property type="entry name" value="NST/OST"/>
</dbReference>
<dbReference type="GO" id="GO:0008146">
    <property type="term" value="F:sulfotransferase activity"/>
    <property type="evidence" value="ECO:0007669"/>
    <property type="project" value="InterPro"/>
</dbReference>
<accession>A0A2G8RKF3</accession>
<evidence type="ECO:0000256" key="1">
    <source>
        <dbReference type="ARBA" id="ARBA00022679"/>
    </source>
</evidence>
<reference evidence="4 5" key="1">
    <citation type="submission" date="2013-09" db="EMBL/GenBank/DDBJ databases">
        <title>Genome sequencing of Phaeobacter antarcticus sp. nov. SM1211.</title>
        <authorList>
            <person name="Zhang X.-Y."/>
            <person name="Liu C."/>
            <person name="Chen X.-L."/>
            <person name="Xie B.-B."/>
            <person name="Qin Q.-L."/>
            <person name="Rong J.-C."/>
            <person name="Zhang Y.-Z."/>
        </authorList>
    </citation>
    <scope>NUCLEOTIDE SEQUENCE [LARGE SCALE GENOMIC DNA]</scope>
    <source>
        <strain evidence="4 5">SM1211</strain>
    </source>
</reference>
<keyword evidence="2" id="KW-0325">Glycoprotein</keyword>
<dbReference type="Pfam" id="PF00685">
    <property type="entry name" value="Sulfotransfer_1"/>
    <property type="match status" value="1"/>
</dbReference>
<name>A0A2G8RKF3_9RHOB</name>
<dbReference type="InterPro" id="IPR027417">
    <property type="entry name" value="P-loop_NTPase"/>
</dbReference>
<dbReference type="OrthoDB" id="7210452at2"/>
<dbReference type="PANTHER" id="PTHR10605:SF56">
    <property type="entry name" value="BIFUNCTIONAL HEPARAN SULFATE N-DEACETYLASE_N-SULFOTRANSFERASE"/>
    <property type="match status" value="1"/>
</dbReference>
<dbReference type="Proteomes" id="UP000231259">
    <property type="component" value="Unassembled WGS sequence"/>
</dbReference>
<gene>
    <name evidence="4" type="ORF">P775_01410</name>
</gene>
<dbReference type="PANTHER" id="PTHR10605">
    <property type="entry name" value="HEPARAN SULFATE SULFOTRANSFERASE"/>
    <property type="match status" value="1"/>
</dbReference>
<sequence>MDHPEGAGSARVDRLDFFVSGIQKAGTTALDTMLRQHGCVQMSAKKEAHFFDDEGIDWAAPDHSSLHALFDWSKAYVLRGEATPIYMYWPNSIERLAAYNPYAKLIVCLRHPAYRAYSHWRMEMTRGAENLPFRFAIREGRDRVSNAPAGVHRTYSYVERGFYAAQIARLCAHFSKSQLHFLRMDHLWVNTQRELDGLMEFLQLPKAGIAVSQYIVSVDSTGMAPMQAEDLSYLCGLYENDIQLTGQLAGISLEDWCCCNYTEPMVS</sequence>
<dbReference type="EMBL" id="AWWI01000017">
    <property type="protein sequence ID" value="PIL21982.1"/>
    <property type="molecule type" value="Genomic_DNA"/>
</dbReference>
<keyword evidence="1" id="KW-0808">Transferase</keyword>
<organism evidence="4 5">
    <name type="scientific">Puniceibacterium antarcticum</name>
    <dbReference type="NCBI Taxonomy" id="1206336"/>
    <lineage>
        <taxon>Bacteria</taxon>
        <taxon>Pseudomonadati</taxon>
        <taxon>Pseudomonadota</taxon>
        <taxon>Alphaproteobacteria</taxon>
        <taxon>Rhodobacterales</taxon>
        <taxon>Paracoccaceae</taxon>
        <taxon>Puniceibacterium</taxon>
    </lineage>
</organism>
<dbReference type="Gene3D" id="3.40.50.300">
    <property type="entry name" value="P-loop containing nucleotide triphosphate hydrolases"/>
    <property type="match status" value="1"/>
</dbReference>
<feature type="domain" description="Sulfotransferase" evidence="3">
    <location>
        <begin position="16"/>
        <end position="205"/>
    </location>
</feature>
<evidence type="ECO:0000313" key="5">
    <source>
        <dbReference type="Proteomes" id="UP000231259"/>
    </source>
</evidence>
<dbReference type="AlphaFoldDB" id="A0A2G8RKF3"/>
<dbReference type="InterPro" id="IPR000863">
    <property type="entry name" value="Sulfotransferase_dom"/>
</dbReference>
<evidence type="ECO:0000259" key="3">
    <source>
        <dbReference type="Pfam" id="PF00685"/>
    </source>
</evidence>
<dbReference type="RefSeq" id="WP_099909275.1">
    <property type="nucleotide sequence ID" value="NZ_AWWI01000017.1"/>
</dbReference>